<dbReference type="InterPro" id="IPR050229">
    <property type="entry name" value="GlpE_sulfurtransferase"/>
</dbReference>
<dbReference type="Gene3D" id="3.40.250.10">
    <property type="entry name" value="Rhodanese-like domain"/>
    <property type="match status" value="1"/>
</dbReference>
<gene>
    <name evidence="2" type="ORF">KIV10_04370</name>
</gene>
<dbReference type="InterPro" id="IPR001763">
    <property type="entry name" value="Rhodanese-like_dom"/>
</dbReference>
<dbReference type="InterPro" id="IPR036873">
    <property type="entry name" value="Rhodanese-like_dom_sf"/>
</dbReference>
<evidence type="ECO:0000313" key="2">
    <source>
        <dbReference type="EMBL" id="MBT0607408.1"/>
    </source>
</evidence>
<dbReference type="SMART" id="SM00450">
    <property type="entry name" value="RHOD"/>
    <property type="match status" value="1"/>
</dbReference>
<dbReference type="Pfam" id="PF00581">
    <property type="entry name" value="Rhodanese"/>
    <property type="match status" value="1"/>
</dbReference>
<dbReference type="RefSeq" id="WP_214112282.1">
    <property type="nucleotide sequence ID" value="NZ_JAHCTB010000002.1"/>
</dbReference>
<feature type="domain" description="Rhodanese" evidence="1">
    <location>
        <begin position="41"/>
        <end position="131"/>
    </location>
</feature>
<protein>
    <submittedName>
        <fullName evidence="2">Rhodanese-like domain-containing protein</fullName>
    </submittedName>
</protein>
<dbReference type="CDD" id="cd00158">
    <property type="entry name" value="RHOD"/>
    <property type="match status" value="1"/>
</dbReference>
<dbReference type="EMBL" id="JAHCTB010000002">
    <property type="protein sequence ID" value="MBT0607408.1"/>
    <property type="molecule type" value="Genomic_DNA"/>
</dbReference>
<keyword evidence="3" id="KW-1185">Reference proteome</keyword>
<dbReference type="PANTHER" id="PTHR43031:SF1">
    <property type="entry name" value="PYRIDINE NUCLEOTIDE-DISULPHIDE OXIDOREDUCTASE"/>
    <property type="match status" value="1"/>
</dbReference>
<dbReference type="PANTHER" id="PTHR43031">
    <property type="entry name" value="FAD-DEPENDENT OXIDOREDUCTASE"/>
    <property type="match status" value="1"/>
</dbReference>
<name>A0ABS5S2J0_9FLAO</name>
<dbReference type="PROSITE" id="PS51257">
    <property type="entry name" value="PROKAR_LIPOPROTEIN"/>
    <property type="match status" value="1"/>
</dbReference>
<comment type="caution">
    <text evidence="2">The sequence shown here is derived from an EMBL/GenBank/DDBJ whole genome shotgun (WGS) entry which is preliminary data.</text>
</comment>
<dbReference type="PROSITE" id="PS50206">
    <property type="entry name" value="RHODANESE_3"/>
    <property type="match status" value="1"/>
</dbReference>
<dbReference type="SUPFAM" id="SSF52821">
    <property type="entry name" value="Rhodanese/Cell cycle control phosphatase"/>
    <property type="match status" value="1"/>
</dbReference>
<evidence type="ECO:0000313" key="3">
    <source>
        <dbReference type="Proteomes" id="UP001297092"/>
    </source>
</evidence>
<proteinExistence type="predicted"/>
<sequence length="131" mass="14883">MKNPIYIILFLFFILIGCKDKSQNAEIRKISPQEVYNAVYNTDDIQLIDVRTVDEYKDGHLGKAQNVCVTDSDFREKAALLDKNKPVYVYCKSGGRSAKAAIILKEMGFTEIYDIDGGYTNWKSQGLETEN</sequence>
<accession>A0ABS5S2J0</accession>
<organism evidence="2 3">
    <name type="scientific">Aequorivita echinoideorum</name>
    <dbReference type="NCBI Taxonomy" id="1549647"/>
    <lineage>
        <taxon>Bacteria</taxon>
        <taxon>Pseudomonadati</taxon>
        <taxon>Bacteroidota</taxon>
        <taxon>Flavobacteriia</taxon>
        <taxon>Flavobacteriales</taxon>
        <taxon>Flavobacteriaceae</taxon>
        <taxon>Aequorivita</taxon>
    </lineage>
</organism>
<reference evidence="2 3" key="1">
    <citation type="submission" date="2021-05" db="EMBL/GenBank/DDBJ databases">
        <title>Aequorivita echinoideorum JCM 30378 genome.</title>
        <authorList>
            <person name="Zhang H."/>
            <person name="Li C."/>
        </authorList>
    </citation>
    <scope>NUCLEOTIDE SEQUENCE [LARGE SCALE GENOMIC DNA]</scope>
    <source>
        <strain evidence="2 3">JCM30378</strain>
    </source>
</reference>
<evidence type="ECO:0000259" key="1">
    <source>
        <dbReference type="PROSITE" id="PS50206"/>
    </source>
</evidence>
<dbReference type="Proteomes" id="UP001297092">
    <property type="component" value="Unassembled WGS sequence"/>
</dbReference>